<reference evidence="1" key="1">
    <citation type="submission" date="2021-08" db="EMBL/GenBank/DDBJ databases">
        <title>WGS assembly of Ceratopteris richardii.</title>
        <authorList>
            <person name="Marchant D.B."/>
            <person name="Chen G."/>
            <person name="Jenkins J."/>
            <person name="Shu S."/>
            <person name="Leebens-Mack J."/>
            <person name="Grimwood J."/>
            <person name="Schmutz J."/>
            <person name="Soltis P."/>
            <person name="Soltis D."/>
            <person name="Chen Z.-H."/>
        </authorList>
    </citation>
    <scope>NUCLEOTIDE SEQUENCE</scope>
    <source>
        <strain evidence="1">Whitten #5841</strain>
        <tissue evidence="1">Leaf</tissue>
    </source>
</reference>
<name>A0A8T2QN52_CERRI</name>
<accession>A0A8T2QN52</accession>
<dbReference type="Proteomes" id="UP000825935">
    <property type="component" value="Chromosome 34"/>
</dbReference>
<sequence>MRSSLCCKSTEKHALLHTKEDPLAMQSEASTDLLFAKQRDEEGDAFAPVPDSSPCALPCFISGLAHISPPSTKPKNINVRFTQIAIFDSVRQIRASLKCQ</sequence>
<proteinExistence type="predicted"/>
<evidence type="ECO:0000313" key="1">
    <source>
        <dbReference type="EMBL" id="KAH7284741.1"/>
    </source>
</evidence>
<protein>
    <submittedName>
        <fullName evidence="1">Uncharacterized protein</fullName>
    </submittedName>
</protein>
<keyword evidence="2" id="KW-1185">Reference proteome</keyword>
<organism evidence="1 2">
    <name type="scientific">Ceratopteris richardii</name>
    <name type="common">Triangle waterfern</name>
    <dbReference type="NCBI Taxonomy" id="49495"/>
    <lineage>
        <taxon>Eukaryota</taxon>
        <taxon>Viridiplantae</taxon>
        <taxon>Streptophyta</taxon>
        <taxon>Embryophyta</taxon>
        <taxon>Tracheophyta</taxon>
        <taxon>Polypodiopsida</taxon>
        <taxon>Polypodiidae</taxon>
        <taxon>Polypodiales</taxon>
        <taxon>Pteridineae</taxon>
        <taxon>Pteridaceae</taxon>
        <taxon>Parkerioideae</taxon>
        <taxon>Ceratopteris</taxon>
    </lineage>
</organism>
<comment type="caution">
    <text evidence="1">The sequence shown here is derived from an EMBL/GenBank/DDBJ whole genome shotgun (WGS) entry which is preliminary data.</text>
</comment>
<evidence type="ECO:0000313" key="2">
    <source>
        <dbReference type="Proteomes" id="UP000825935"/>
    </source>
</evidence>
<dbReference type="AlphaFoldDB" id="A0A8T2QN52"/>
<gene>
    <name evidence="1" type="ORF">KP509_34G068400</name>
</gene>
<dbReference type="EMBL" id="CM035439">
    <property type="protein sequence ID" value="KAH7284741.1"/>
    <property type="molecule type" value="Genomic_DNA"/>
</dbReference>